<feature type="region of interest" description="Disordered" evidence="1">
    <location>
        <begin position="117"/>
        <end position="161"/>
    </location>
</feature>
<feature type="region of interest" description="Disordered" evidence="1">
    <location>
        <begin position="181"/>
        <end position="218"/>
    </location>
</feature>
<protein>
    <recommendedName>
        <fullName evidence="4">MarR family transcriptional regulator</fullName>
    </recommendedName>
</protein>
<comment type="caution">
    <text evidence="2">The sequence shown here is derived from an EMBL/GenBank/DDBJ whole genome shotgun (WGS) entry which is preliminary data.</text>
</comment>
<accession>A0ABD4JS61</accession>
<dbReference type="RefSeq" id="WP_039274125.1">
    <property type="nucleotide sequence ID" value="NZ_CAIZUP010000001.1"/>
</dbReference>
<evidence type="ECO:0008006" key="4">
    <source>
        <dbReference type="Google" id="ProtNLM"/>
    </source>
</evidence>
<name>A0ABD4JS61_9ENTR</name>
<evidence type="ECO:0000256" key="1">
    <source>
        <dbReference type="SAM" id="MobiDB-lite"/>
    </source>
</evidence>
<evidence type="ECO:0000313" key="3">
    <source>
        <dbReference type="Proteomes" id="UP000662438"/>
    </source>
</evidence>
<sequence length="218" mass="23868">MTEFLNKLYSKDFVKTSRTLRRLKTYNGVKVSLEMVLTYDLIASFNRDQRMANGHIKQGMPSAFGQAELADFLMCSLRTARNVIGALKKAGLIECVGRGPHDVDLLVCLPIVEANTEEAAPTPKPSATRPQRATAEREEVQESNHTAEPVEAPEIVPATPGPAAPITLMTVYSERVETVEQADPQPGEVVPVGVPAATPYPRGEVKEPSREWDLDPAF</sequence>
<evidence type="ECO:0000313" key="2">
    <source>
        <dbReference type="EMBL" id="MBF1968586.1"/>
    </source>
</evidence>
<gene>
    <name evidence="2" type="ORF">ISX34_01675</name>
</gene>
<proteinExistence type="predicted"/>
<dbReference type="EMBL" id="JADIXG010000001">
    <property type="protein sequence ID" value="MBF1968586.1"/>
    <property type="molecule type" value="Genomic_DNA"/>
</dbReference>
<feature type="compositionally biased region" description="Basic and acidic residues" evidence="1">
    <location>
        <begin position="203"/>
        <end position="218"/>
    </location>
</feature>
<organism evidence="2 3">
    <name type="scientific">Enterobacter hormaechei</name>
    <dbReference type="NCBI Taxonomy" id="158836"/>
    <lineage>
        <taxon>Bacteria</taxon>
        <taxon>Pseudomonadati</taxon>
        <taxon>Pseudomonadota</taxon>
        <taxon>Gammaproteobacteria</taxon>
        <taxon>Enterobacterales</taxon>
        <taxon>Enterobacteriaceae</taxon>
        <taxon>Enterobacter</taxon>
        <taxon>Enterobacter cloacae complex</taxon>
    </lineage>
</organism>
<reference evidence="2 3" key="1">
    <citation type="submission" date="2020-10" db="EMBL/GenBank/DDBJ databases">
        <title>Genomic surveiliance of eskapee pathogens from blood stream infections in KZN.</title>
        <authorList>
            <person name="Hetsa B.A."/>
            <person name="Amoako D.G."/>
            <person name="Akebe A.L.K."/>
            <person name="Essack S."/>
        </authorList>
    </citation>
    <scope>NUCLEOTIDE SEQUENCE [LARGE SCALE GENOMIC DNA]</scope>
    <source>
        <strain evidence="2 3">E6</strain>
    </source>
</reference>
<dbReference type="AlphaFoldDB" id="A0ABD4JS61"/>
<dbReference type="Proteomes" id="UP000662438">
    <property type="component" value="Unassembled WGS sequence"/>
</dbReference>
<feature type="compositionally biased region" description="Low complexity" evidence="1">
    <location>
        <begin position="184"/>
        <end position="201"/>
    </location>
</feature>